<sequence length="255" mass="26899">MSIKDVAARLDAVLDKIDAARESLNVAADLIDDATTLLGSAVSGTADPDALQALAWFGEAQQGIRSPFAALKAAEDAIRAYRATLAGDSTATGPTAGVTSSQGGRSPSSGAPPTVPVPVTPGRIEELRRELPPSVVSGVGQKTHGRWIDPSGRVHEEVSGKDEKSEEALRFFEEEIKSRRIPVTVVDVEIKLAAHMRKNGIQSATLVLNNFPCRGPMGCDALVPVVLPPGFTMTVYGPDGFRQEYKGGGTSKWVP</sequence>
<dbReference type="EMBL" id="JBHSQO010000041">
    <property type="protein sequence ID" value="MFC6093297.1"/>
    <property type="molecule type" value="Genomic_DNA"/>
</dbReference>
<evidence type="ECO:0000256" key="1">
    <source>
        <dbReference type="SAM" id="MobiDB-lite"/>
    </source>
</evidence>
<gene>
    <name evidence="2" type="ORF">ACFP3R_28830</name>
</gene>
<organism evidence="2 3">
    <name type="scientific">Saccharothrix lopnurensis</name>
    <dbReference type="NCBI Taxonomy" id="1670621"/>
    <lineage>
        <taxon>Bacteria</taxon>
        <taxon>Bacillati</taxon>
        <taxon>Actinomycetota</taxon>
        <taxon>Actinomycetes</taxon>
        <taxon>Pseudonocardiales</taxon>
        <taxon>Pseudonocardiaceae</taxon>
        <taxon>Saccharothrix</taxon>
    </lineage>
</organism>
<reference evidence="3" key="1">
    <citation type="journal article" date="2019" name="Int. J. Syst. Evol. Microbiol.">
        <title>The Global Catalogue of Microorganisms (GCM) 10K type strain sequencing project: providing services to taxonomists for standard genome sequencing and annotation.</title>
        <authorList>
            <consortium name="The Broad Institute Genomics Platform"/>
            <consortium name="The Broad Institute Genome Sequencing Center for Infectious Disease"/>
            <person name="Wu L."/>
            <person name="Ma J."/>
        </authorList>
    </citation>
    <scope>NUCLEOTIDE SEQUENCE [LARGE SCALE GENOMIC DNA]</scope>
    <source>
        <strain evidence="3">CGMCC 4.7246</strain>
    </source>
</reference>
<dbReference type="Pfam" id="PF14428">
    <property type="entry name" value="DddA-like"/>
    <property type="match status" value="1"/>
</dbReference>
<accession>A0ABW1PEJ8</accession>
<keyword evidence="3" id="KW-1185">Reference proteome</keyword>
<protein>
    <submittedName>
        <fullName evidence="2">DddA-like double-stranded DNA deaminase toxin</fullName>
    </submittedName>
</protein>
<name>A0ABW1PEJ8_9PSEU</name>
<evidence type="ECO:0000313" key="2">
    <source>
        <dbReference type="EMBL" id="MFC6093297.1"/>
    </source>
</evidence>
<proteinExistence type="predicted"/>
<feature type="compositionally biased region" description="Polar residues" evidence="1">
    <location>
        <begin position="88"/>
        <end position="111"/>
    </location>
</feature>
<dbReference type="InterPro" id="IPR032724">
    <property type="entry name" value="SCP1.201-like"/>
</dbReference>
<dbReference type="Proteomes" id="UP001596220">
    <property type="component" value="Unassembled WGS sequence"/>
</dbReference>
<evidence type="ECO:0000313" key="3">
    <source>
        <dbReference type="Proteomes" id="UP001596220"/>
    </source>
</evidence>
<feature type="region of interest" description="Disordered" evidence="1">
    <location>
        <begin position="88"/>
        <end position="117"/>
    </location>
</feature>
<comment type="caution">
    <text evidence="2">The sequence shown here is derived from an EMBL/GenBank/DDBJ whole genome shotgun (WGS) entry which is preliminary data.</text>
</comment>
<dbReference type="RefSeq" id="WP_380640369.1">
    <property type="nucleotide sequence ID" value="NZ_JBHSQO010000041.1"/>
</dbReference>